<dbReference type="Proteomes" id="UP000183255">
    <property type="component" value="Unassembled WGS sequence"/>
</dbReference>
<feature type="transmembrane region" description="Helical" evidence="1">
    <location>
        <begin position="200"/>
        <end position="226"/>
    </location>
</feature>
<feature type="transmembrane region" description="Helical" evidence="1">
    <location>
        <begin position="6"/>
        <end position="25"/>
    </location>
</feature>
<feature type="transmembrane region" description="Helical" evidence="1">
    <location>
        <begin position="106"/>
        <end position="131"/>
    </location>
</feature>
<dbReference type="PANTHER" id="PTHR40089:SF1">
    <property type="entry name" value="ETHANOLAMINE PERMEASE EUTH-RELATED"/>
    <property type="match status" value="1"/>
</dbReference>
<feature type="transmembrane region" description="Helical" evidence="1">
    <location>
        <begin position="238"/>
        <end position="260"/>
    </location>
</feature>
<protein>
    <submittedName>
        <fullName evidence="2">Ethanolamine transporter</fullName>
    </submittedName>
</protein>
<dbReference type="RefSeq" id="WP_031577854.1">
    <property type="nucleotide sequence ID" value="NZ_FNDZ01000002.1"/>
</dbReference>
<sequence length="371" mass="38390">MNISTIIIYIMVVFMALGALDKIIGNKFGLGEKFDEGIMAMGTLAVAMVGVVSIAPVLAKILGPIIEPVYTFLGADPAMFATTLLANDMGGYPLAMELAKTQEAGLFAGLIVGAMMGPTIVFTIPVALGIIKKEDHPYLAKGILAGIITIPIGSFVGGLVAGFSLGMVVANLVPIIIVAALIAVGLWKMPNKMISGFNRFGQGVVIVITIATAAIIIETLTGFVVIPGMAPISDGIQIVGAIAITLAGAFPMVHVITKVFKKPLMAAGKLLGMGDVAAAGMVATLANNIPMFGLMKDMDNRGKVINTAFAVSAAFVFGDHLGFTAGVNRDMIFPMVVGKLVGGITAVILAMMLTPKNEAEVLPNESDVKES</sequence>
<feature type="transmembrane region" description="Helical" evidence="1">
    <location>
        <begin position="331"/>
        <end position="353"/>
    </location>
</feature>
<dbReference type="NCBIfam" id="NF011667">
    <property type="entry name" value="PRK15086.1-3"/>
    <property type="match status" value="1"/>
</dbReference>
<evidence type="ECO:0000256" key="1">
    <source>
        <dbReference type="SAM" id="Phobius"/>
    </source>
</evidence>
<feature type="transmembrane region" description="Helical" evidence="1">
    <location>
        <begin position="169"/>
        <end position="188"/>
    </location>
</feature>
<dbReference type="GO" id="GO:0034228">
    <property type="term" value="F:ethanolamine transmembrane transporter activity"/>
    <property type="evidence" value="ECO:0007669"/>
    <property type="project" value="InterPro"/>
</dbReference>
<feature type="transmembrane region" description="Helical" evidence="1">
    <location>
        <begin position="37"/>
        <end position="59"/>
    </location>
</feature>
<evidence type="ECO:0000313" key="2">
    <source>
        <dbReference type="EMBL" id="SDI42530.1"/>
    </source>
</evidence>
<dbReference type="InterPro" id="IPR007441">
    <property type="entry name" value="EutH"/>
</dbReference>
<dbReference type="PANTHER" id="PTHR40089">
    <property type="entry name" value="ETHANOLAMINE UTILIZATION PROTEIN EUTH"/>
    <property type="match status" value="1"/>
</dbReference>
<feature type="transmembrane region" description="Helical" evidence="1">
    <location>
        <begin position="143"/>
        <end position="163"/>
    </location>
</feature>
<dbReference type="Pfam" id="PF04346">
    <property type="entry name" value="EutH"/>
    <property type="match status" value="1"/>
</dbReference>
<name>A0A1G8KI30_9CLOT</name>
<organism evidence="2 3">
    <name type="scientific">Proteiniclasticum ruminis</name>
    <dbReference type="NCBI Taxonomy" id="398199"/>
    <lineage>
        <taxon>Bacteria</taxon>
        <taxon>Bacillati</taxon>
        <taxon>Bacillota</taxon>
        <taxon>Clostridia</taxon>
        <taxon>Eubacteriales</taxon>
        <taxon>Clostridiaceae</taxon>
        <taxon>Proteiniclasticum</taxon>
    </lineage>
</organism>
<evidence type="ECO:0000313" key="3">
    <source>
        <dbReference type="Proteomes" id="UP000183255"/>
    </source>
</evidence>
<dbReference type="AlphaFoldDB" id="A0A1G8KI30"/>
<dbReference type="PIRSF" id="PIRSF019466">
    <property type="entry name" value="EutH"/>
    <property type="match status" value="1"/>
</dbReference>
<reference evidence="2 3" key="1">
    <citation type="submission" date="2016-10" db="EMBL/GenBank/DDBJ databases">
        <authorList>
            <person name="de Groot N.N."/>
        </authorList>
    </citation>
    <scope>NUCLEOTIDE SEQUENCE [LARGE SCALE GENOMIC DNA]</scope>
    <source>
        <strain evidence="2 3">CGMCC 1.5058</strain>
    </source>
</reference>
<dbReference type="NCBIfam" id="NF011666">
    <property type="entry name" value="PRK15086.1-2"/>
    <property type="match status" value="1"/>
</dbReference>
<dbReference type="GO" id="GO:0005886">
    <property type="term" value="C:plasma membrane"/>
    <property type="evidence" value="ECO:0007669"/>
    <property type="project" value="TreeGrafter"/>
</dbReference>
<dbReference type="EMBL" id="FNDZ01000002">
    <property type="protein sequence ID" value="SDI42530.1"/>
    <property type="molecule type" value="Genomic_DNA"/>
</dbReference>
<keyword evidence="1" id="KW-0812">Transmembrane</keyword>
<keyword evidence="1" id="KW-0472">Membrane</keyword>
<accession>A0A1G8KI30</accession>
<proteinExistence type="predicted"/>
<keyword evidence="1" id="KW-1133">Transmembrane helix</keyword>
<gene>
    <name evidence="2" type="ORF">SAMN05421804_102310</name>
</gene>
<feature type="transmembrane region" description="Helical" evidence="1">
    <location>
        <begin position="304"/>
        <end position="325"/>
    </location>
</feature>